<keyword evidence="2" id="KW-1185">Reference proteome</keyword>
<dbReference type="Proteomes" id="UP000648663">
    <property type="component" value="Unassembled WGS sequence"/>
</dbReference>
<proteinExistence type="predicted"/>
<protein>
    <submittedName>
        <fullName evidence="1">Uncharacterized protein</fullName>
    </submittedName>
</protein>
<comment type="caution">
    <text evidence="1">The sequence shown here is derived from an EMBL/GenBank/DDBJ whole genome shotgun (WGS) entry which is preliminary data.</text>
</comment>
<evidence type="ECO:0000313" key="2">
    <source>
        <dbReference type="Proteomes" id="UP000648663"/>
    </source>
</evidence>
<dbReference type="EMBL" id="BMMI01000017">
    <property type="protein sequence ID" value="GGL85587.1"/>
    <property type="molecule type" value="Genomic_DNA"/>
</dbReference>
<organism evidence="1 2">
    <name type="scientific">Modestobacter marinus</name>
    <dbReference type="NCBI Taxonomy" id="477641"/>
    <lineage>
        <taxon>Bacteria</taxon>
        <taxon>Bacillati</taxon>
        <taxon>Actinomycetota</taxon>
        <taxon>Actinomycetes</taxon>
        <taxon>Geodermatophilales</taxon>
        <taxon>Geodermatophilaceae</taxon>
        <taxon>Modestobacter</taxon>
    </lineage>
</organism>
<gene>
    <name evidence="1" type="ORF">GCM10011589_47500</name>
</gene>
<name>A0ABQ2GBW4_9ACTN</name>
<evidence type="ECO:0000313" key="1">
    <source>
        <dbReference type="EMBL" id="GGL85587.1"/>
    </source>
</evidence>
<sequence>MTQEDAATSWLGGRWSDLVWVRSLQAVPEDWRGLVGYDGYRRSYLVALYYLSDGQSFLTWAVGNDVGDEVAEVDELVSRCTDWQEFSYPGAVDWHGEGDLRELLTEVPSEATRRQLHHKWFQHDAGDLQIWSRMYEMRELESEGWEGEQELYDRGYVLGRHFSHRTGTRGDLGHVLRENLATWIPVPEYIAREELALLGVSPTETDL</sequence>
<accession>A0ABQ2GBW4</accession>
<reference evidence="2" key="1">
    <citation type="journal article" date="2019" name="Int. J. Syst. Evol. Microbiol.">
        <title>The Global Catalogue of Microorganisms (GCM) 10K type strain sequencing project: providing services to taxonomists for standard genome sequencing and annotation.</title>
        <authorList>
            <consortium name="The Broad Institute Genomics Platform"/>
            <consortium name="The Broad Institute Genome Sequencing Center for Infectious Disease"/>
            <person name="Wu L."/>
            <person name="Ma J."/>
        </authorList>
    </citation>
    <scope>NUCLEOTIDE SEQUENCE [LARGE SCALE GENOMIC DNA]</scope>
    <source>
        <strain evidence="2">CGMCC 4.5581</strain>
    </source>
</reference>